<protein>
    <recommendedName>
        <fullName evidence="5">DUF2884 family protein</fullName>
    </recommendedName>
</protein>
<feature type="chain" id="PRO_5045776756" description="DUF2884 family protein" evidence="2">
    <location>
        <begin position="23"/>
        <end position="345"/>
    </location>
</feature>
<reference evidence="3 4" key="1">
    <citation type="submission" date="2020-10" db="EMBL/GenBank/DDBJ databases">
        <title>Phylogeny of dyella-like bacteria.</title>
        <authorList>
            <person name="Fu J."/>
        </authorList>
    </citation>
    <scope>NUCLEOTIDE SEQUENCE [LARGE SCALE GENOMIC DNA]</scope>
    <source>
        <strain evidence="3 4">DHOB09</strain>
    </source>
</reference>
<dbReference type="Proteomes" id="UP000663181">
    <property type="component" value="Chromosome"/>
</dbReference>
<feature type="signal peptide" evidence="2">
    <location>
        <begin position="1"/>
        <end position="22"/>
    </location>
</feature>
<accession>A0ABX7GQ95</accession>
<name>A0ABX7GQ95_9GAMM</name>
<evidence type="ECO:0000313" key="3">
    <source>
        <dbReference type="EMBL" id="QRN52243.1"/>
    </source>
</evidence>
<sequence>MRRAALLILMMGMAGCSPQAQQAAAGTASPPSATPTPPDSTSLSGTYVSVGHDSSTDQVFIEALRITQSGPNQFTGTLESTEVNQAGKTTNNTQNVTGNFDGTHATIALDQVIGHVNREATIASDSITMTWMQNGQLATEQFARKSDEQYAFMLQTLGHAAQNLVVTDAAVAKAQQANKDTAELVGRLQHFLDKETTWSVSPAAARHKKAVAYGDVGLAKVKQLLALHQFQANLSASTLTVQMNTAAIQLGLALDNDTNAVNAAQQKMASLDNAIAVSPCLAPDGSLVPNPLPACAPLPDLVSRYRAVHGSAESILAQLNSVNQQTRSEYEERLKEAQDLVDGAH</sequence>
<keyword evidence="2" id="KW-0732">Signal</keyword>
<feature type="region of interest" description="Disordered" evidence="1">
    <location>
        <begin position="22"/>
        <end position="48"/>
    </location>
</feature>
<proteinExistence type="predicted"/>
<dbReference type="PROSITE" id="PS51257">
    <property type="entry name" value="PROKAR_LIPOPROTEIN"/>
    <property type="match status" value="1"/>
</dbReference>
<evidence type="ECO:0000256" key="2">
    <source>
        <dbReference type="SAM" id="SignalP"/>
    </source>
</evidence>
<dbReference type="RefSeq" id="WP_188800996.1">
    <property type="nucleotide sequence ID" value="NZ_BMIZ01000003.1"/>
</dbReference>
<organism evidence="3 4">
    <name type="scientific">Dyella caseinilytica</name>
    <dbReference type="NCBI Taxonomy" id="1849581"/>
    <lineage>
        <taxon>Bacteria</taxon>
        <taxon>Pseudomonadati</taxon>
        <taxon>Pseudomonadota</taxon>
        <taxon>Gammaproteobacteria</taxon>
        <taxon>Lysobacterales</taxon>
        <taxon>Rhodanobacteraceae</taxon>
        <taxon>Dyella</taxon>
    </lineage>
</organism>
<keyword evidence="4" id="KW-1185">Reference proteome</keyword>
<feature type="compositionally biased region" description="Low complexity" evidence="1">
    <location>
        <begin position="22"/>
        <end position="31"/>
    </location>
</feature>
<evidence type="ECO:0008006" key="5">
    <source>
        <dbReference type="Google" id="ProtNLM"/>
    </source>
</evidence>
<gene>
    <name evidence="3" type="ORF">ISN74_12160</name>
</gene>
<evidence type="ECO:0000256" key="1">
    <source>
        <dbReference type="SAM" id="MobiDB-lite"/>
    </source>
</evidence>
<evidence type="ECO:0000313" key="4">
    <source>
        <dbReference type="Proteomes" id="UP000663181"/>
    </source>
</evidence>
<dbReference type="EMBL" id="CP064030">
    <property type="protein sequence ID" value="QRN52243.1"/>
    <property type="molecule type" value="Genomic_DNA"/>
</dbReference>